<dbReference type="PANTHER" id="PTHR30032:SF8">
    <property type="entry name" value="GERMINATION-SPECIFIC N-ACETYLMURAMOYL-L-ALANINE AMIDASE"/>
    <property type="match status" value="1"/>
</dbReference>
<dbReference type="Proteomes" id="UP000031366">
    <property type="component" value="Unassembled WGS sequence"/>
</dbReference>
<name>A0A0C1TVH9_9CLOT</name>
<dbReference type="InterPro" id="IPR007253">
    <property type="entry name" value="Cell_wall-bd_2"/>
</dbReference>
<dbReference type="OrthoDB" id="1937221at2"/>
<comment type="caution">
    <text evidence="2">The sequence shown here is derived from an EMBL/GenBank/DDBJ whole genome shotgun (WGS) entry which is preliminary data.</text>
</comment>
<accession>A0A0C1TVH9</accession>
<sequence length="449" mass="48429">MKKSVLKIFSCGLLATLLFNSSVVFATEAKNENAIQMMMESEANNSPENVFNFSGEWVESSVETTTKRLYGGNNTGRYETAVAISKEKWANGSDTIVLVTGMDYPDALSATPLAAKHSAPILLTENKKLPQSVKAEIKRLSASNAIIVGGNGAVSKEVETELKAMGVATRRIDGKDRYNTAVNIAKEIGTENGIAVAYGLNYADALSIAPVAGKLSMPIILTPSNYMNEDVKKFIASTEINETVIVGGVGAISYEVASAFPNPMRIGGQNRFETNVNVLSIFGNWLNYDEVYVATGMNYPDALSGSAAAAMTGSPLILANAYEIDDNTTIYANFLRAKKVYGLGGQAILSNEVLSYIGEAAQYFDIQNIKSKPVTINKNQFAILPSAVFVLPDGKTINQALPKIVEIQWQTEDLVIDTSIAGEKIYTGVVKGHDINDDKYKVELKVIVK</sequence>
<proteinExistence type="predicted"/>
<evidence type="ECO:0000256" key="1">
    <source>
        <dbReference type="SAM" id="SignalP"/>
    </source>
</evidence>
<dbReference type="Pfam" id="PF04122">
    <property type="entry name" value="CW_binding_2"/>
    <property type="match status" value="3"/>
</dbReference>
<dbReference type="EMBL" id="AYSO01000020">
    <property type="protein sequence ID" value="KIE44739.1"/>
    <property type="molecule type" value="Genomic_DNA"/>
</dbReference>
<dbReference type="RefSeq" id="WP_052268295.1">
    <property type="nucleotide sequence ID" value="NZ_AYSO01000020.1"/>
</dbReference>
<dbReference type="PANTHER" id="PTHR30032">
    <property type="entry name" value="N-ACETYLMURAMOYL-L-ALANINE AMIDASE-RELATED"/>
    <property type="match status" value="1"/>
</dbReference>
<gene>
    <name evidence="2" type="ORF">U732_643</name>
</gene>
<evidence type="ECO:0000313" key="2">
    <source>
        <dbReference type="EMBL" id="KIE44739.1"/>
    </source>
</evidence>
<dbReference type="STRING" id="29341.RSJ17_06015"/>
<dbReference type="AlphaFoldDB" id="A0A0C1TVH9"/>
<dbReference type="InterPro" id="IPR051922">
    <property type="entry name" value="Bact_Sporulation_Assoc"/>
</dbReference>
<keyword evidence="3" id="KW-1185">Reference proteome</keyword>
<dbReference type="FunFam" id="3.40.50.12090:FF:000001">
    <property type="entry name" value="Cell surface protein"/>
    <property type="match status" value="1"/>
</dbReference>
<organism evidence="2 3">
    <name type="scientific">Clostridium argentinense CDC 2741</name>
    <dbReference type="NCBI Taxonomy" id="1418104"/>
    <lineage>
        <taxon>Bacteria</taxon>
        <taxon>Bacillati</taxon>
        <taxon>Bacillota</taxon>
        <taxon>Clostridia</taxon>
        <taxon>Eubacteriales</taxon>
        <taxon>Clostridiaceae</taxon>
        <taxon>Clostridium</taxon>
    </lineage>
</organism>
<dbReference type="Gene3D" id="3.40.50.12090">
    <property type="match status" value="2"/>
</dbReference>
<feature type="signal peptide" evidence="1">
    <location>
        <begin position="1"/>
        <end position="26"/>
    </location>
</feature>
<feature type="chain" id="PRO_5002139543" evidence="1">
    <location>
        <begin position="27"/>
        <end position="449"/>
    </location>
</feature>
<protein>
    <submittedName>
        <fullName evidence="2">Cell wall binding repeat 2 family protein</fullName>
    </submittedName>
</protein>
<keyword evidence="1" id="KW-0732">Signal</keyword>
<reference evidence="2 3" key="1">
    <citation type="journal article" date="2015" name="Infect. Genet. Evol.">
        <title>Genomic sequences of six botulinum neurotoxin-producing strains representing three clostridial species illustrate the mobility and diversity of botulinum neurotoxin genes.</title>
        <authorList>
            <person name="Smith T.J."/>
            <person name="Hill K.K."/>
            <person name="Xie G."/>
            <person name="Foley B.T."/>
            <person name="Williamson C.H."/>
            <person name="Foster J.T."/>
            <person name="Johnson S.L."/>
            <person name="Chertkov O."/>
            <person name="Teshima H."/>
            <person name="Gibbons H.S."/>
            <person name="Johnsky L.A."/>
            <person name="Karavis M.A."/>
            <person name="Smith L.A."/>
        </authorList>
    </citation>
    <scope>NUCLEOTIDE SEQUENCE [LARGE SCALE GENOMIC DNA]</scope>
    <source>
        <strain evidence="2 3">CDC 2741</strain>
    </source>
</reference>
<evidence type="ECO:0000313" key="3">
    <source>
        <dbReference type="Proteomes" id="UP000031366"/>
    </source>
</evidence>